<dbReference type="AlphaFoldDB" id="A0A0A9EXG5"/>
<proteinExistence type="predicted"/>
<reference evidence="1" key="1">
    <citation type="submission" date="2014-09" db="EMBL/GenBank/DDBJ databases">
        <authorList>
            <person name="Magalhaes I.L.F."/>
            <person name="Oliveira U."/>
            <person name="Santos F.R."/>
            <person name="Vidigal T.H.D.A."/>
            <person name="Brescovit A.D."/>
            <person name="Santos A.J."/>
        </authorList>
    </citation>
    <scope>NUCLEOTIDE SEQUENCE</scope>
    <source>
        <tissue evidence="1">Shoot tissue taken approximately 20 cm above the soil surface</tissue>
    </source>
</reference>
<accession>A0A0A9EXG5</accession>
<organism evidence="1">
    <name type="scientific">Arundo donax</name>
    <name type="common">Giant reed</name>
    <name type="synonym">Donax arundinaceus</name>
    <dbReference type="NCBI Taxonomy" id="35708"/>
    <lineage>
        <taxon>Eukaryota</taxon>
        <taxon>Viridiplantae</taxon>
        <taxon>Streptophyta</taxon>
        <taxon>Embryophyta</taxon>
        <taxon>Tracheophyta</taxon>
        <taxon>Spermatophyta</taxon>
        <taxon>Magnoliopsida</taxon>
        <taxon>Liliopsida</taxon>
        <taxon>Poales</taxon>
        <taxon>Poaceae</taxon>
        <taxon>PACMAD clade</taxon>
        <taxon>Arundinoideae</taxon>
        <taxon>Arundineae</taxon>
        <taxon>Arundo</taxon>
    </lineage>
</organism>
<reference evidence="1" key="2">
    <citation type="journal article" date="2015" name="Data Brief">
        <title>Shoot transcriptome of the giant reed, Arundo donax.</title>
        <authorList>
            <person name="Barrero R.A."/>
            <person name="Guerrero F.D."/>
            <person name="Moolhuijzen P."/>
            <person name="Goolsby J.A."/>
            <person name="Tidwell J."/>
            <person name="Bellgard S.E."/>
            <person name="Bellgard M.I."/>
        </authorList>
    </citation>
    <scope>NUCLEOTIDE SEQUENCE</scope>
    <source>
        <tissue evidence="1">Shoot tissue taken approximately 20 cm above the soil surface</tissue>
    </source>
</reference>
<sequence>MDRLAPLDARGAGTLDCGAVTALRFPAPDLIDFVCMAGSLGREATLVRLVGLRASSAHPGGAAAAVGEGRRWVLGFRWSI</sequence>
<name>A0A0A9EXG5_ARUDO</name>
<evidence type="ECO:0000313" key="1">
    <source>
        <dbReference type="EMBL" id="JAE03634.1"/>
    </source>
</evidence>
<protein>
    <submittedName>
        <fullName evidence="1">Uncharacterized protein</fullName>
    </submittedName>
</protein>
<dbReference type="EMBL" id="GBRH01194262">
    <property type="protein sequence ID" value="JAE03634.1"/>
    <property type="molecule type" value="Transcribed_RNA"/>
</dbReference>